<keyword evidence="3" id="KW-1185">Reference proteome</keyword>
<keyword evidence="2" id="KW-0378">Hydrolase</keyword>
<evidence type="ECO:0000313" key="2">
    <source>
        <dbReference type="EMBL" id="WDF70177.1"/>
    </source>
</evidence>
<evidence type="ECO:0000259" key="1">
    <source>
        <dbReference type="Pfam" id="PF12867"/>
    </source>
</evidence>
<proteinExistence type="predicted"/>
<reference evidence="2 3" key="1">
    <citation type="submission" date="2023-02" db="EMBL/GenBank/DDBJ databases">
        <title>Genome sequence of Sphingobacterium sp. KACC 22765.</title>
        <authorList>
            <person name="Kim S."/>
            <person name="Heo J."/>
            <person name="Kwon S.-W."/>
        </authorList>
    </citation>
    <scope>NUCLEOTIDE SEQUENCE [LARGE SCALE GENOMIC DNA]</scope>
    <source>
        <strain evidence="2 3">KACC 22765</strain>
    </source>
</reference>
<gene>
    <name evidence="2" type="ORF">PQ465_07310</name>
</gene>
<dbReference type="InterPro" id="IPR024775">
    <property type="entry name" value="DinB-like"/>
</dbReference>
<evidence type="ECO:0000313" key="3">
    <source>
        <dbReference type="Proteomes" id="UP001221558"/>
    </source>
</evidence>
<dbReference type="SUPFAM" id="SSF109854">
    <property type="entry name" value="DinB/YfiT-like putative metalloenzymes"/>
    <property type="match status" value="1"/>
</dbReference>
<dbReference type="Gene3D" id="1.20.120.450">
    <property type="entry name" value="dinb family like domain"/>
    <property type="match status" value="1"/>
</dbReference>
<dbReference type="GO" id="GO:0016787">
    <property type="term" value="F:hydrolase activity"/>
    <property type="evidence" value="ECO:0007669"/>
    <property type="project" value="UniProtKB-KW"/>
</dbReference>
<dbReference type="Pfam" id="PF12867">
    <property type="entry name" value="DinB_2"/>
    <property type="match status" value="1"/>
</dbReference>
<accession>A0ABY7WKQ2</accession>
<sequence>MKDDLASRQYPIGKFLAPASITDDLFRQWVVSIANFPEALAKEVEGLTVDELQQTYREGGWTIEQLVHHCADSHMNSFIRFKLAITEEEPTIKPYLEAKWALLPDVLSGDVTHSLLILRGLHARWAALLASLADENNDRYFVHPETQQRVSLRMNAGIYAWHGEHHLAHIRLAKAK</sequence>
<dbReference type="RefSeq" id="WP_274268886.1">
    <property type="nucleotide sequence ID" value="NZ_CP117880.1"/>
</dbReference>
<protein>
    <submittedName>
        <fullName evidence="2">Metal-dependent hydrolase</fullName>
    </submittedName>
</protein>
<name>A0ABY7WKQ2_9SPHI</name>
<dbReference type="InterPro" id="IPR034660">
    <property type="entry name" value="DinB/YfiT-like"/>
</dbReference>
<dbReference type="NCBIfam" id="NF009807">
    <property type="entry name" value="PRK13291.1"/>
    <property type="match status" value="1"/>
</dbReference>
<dbReference type="Proteomes" id="UP001221558">
    <property type="component" value="Chromosome"/>
</dbReference>
<dbReference type="EMBL" id="CP117880">
    <property type="protein sequence ID" value="WDF70177.1"/>
    <property type="molecule type" value="Genomic_DNA"/>
</dbReference>
<organism evidence="2 3">
    <name type="scientific">Sphingobacterium oryzagri</name>
    <dbReference type="NCBI Taxonomy" id="3025669"/>
    <lineage>
        <taxon>Bacteria</taxon>
        <taxon>Pseudomonadati</taxon>
        <taxon>Bacteroidota</taxon>
        <taxon>Sphingobacteriia</taxon>
        <taxon>Sphingobacteriales</taxon>
        <taxon>Sphingobacteriaceae</taxon>
        <taxon>Sphingobacterium</taxon>
    </lineage>
</organism>
<feature type="domain" description="DinB-like" evidence="1">
    <location>
        <begin position="38"/>
        <end position="170"/>
    </location>
</feature>